<evidence type="ECO:0000313" key="2">
    <source>
        <dbReference type="Proteomes" id="UP000007431"/>
    </source>
</evidence>
<name>D8PL12_SCHCM</name>
<keyword evidence="2" id="KW-1185">Reference proteome</keyword>
<dbReference type="EMBL" id="GL377302">
    <property type="protein sequence ID" value="EFJ01994.1"/>
    <property type="molecule type" value="Genomic_DNA"/>
</dbReference>
<accession>D8PL12</accession>
<protein>
    <recommendedName>
        <fullName evidence="3">F-box domain-containing protein</fullName>
    </recommendedName>
</protein>
<feature type="non-terminal residue" evidence="1">
    <location>
        <position position="192"/>
    </location>
</feature>
<organism evidence="2">
    <name type="scientific">Schizophyllum commune (strain H4-8 / FGSC 9210)</name>
    <name type="common">Split gill fungus</name>
    <dbReference type="NCBI Taxonomy" id="578458"/>
    <lineage>
        <taxon>Eukaryota</taxon>
        <taxon>Fungi</taxon>
        <taxon>Dikarya</taxon>
        <taxon>Basidiomycota</taxon>
        <taxon>Agaricomycotina</taxon>
        <taxon>Agaricomycetes</taxon>
        <taxon>Agaricomycetidae</taxon>
        <taxon>Agaricales</taxon>
        <taxon>Schizophyllaceae</taxon>
        <taxon>Schizophyllum</taxon>
    </lineage>
</organism>
<reference evidence="1 2" key="1">
    <citation type="journal article" date="2010" name="Nat. Biotechnol.">
        <title>Genome sequence of the model mushroom Schizophyllum commune.</title>
        <authorList>
            <person name="Ohm R.A."/>
            <person name="de Jong J.F."/>
            <person name="Lugones L.G."/>
            <person name="Aerts A."/>
            <person name="Kothe E."/>
            <person name="Stajich J.E."/>
            <person name="de Vries R.P."/>
            <person name="Record E."/>
            <person name="Levasseur A."/>
            <person name="Baker S.E."/>
            <person name="Bartholomew K.A."/>
            <person name="Coutinho P.M."/>
            <person name="Erdmann S."/>
            <person name="Fowler T.J."/>
            <person name="Gathman A.C."/>
            <person name="Lombard V."/>
            <person name="Henrissat B."/>
            <person name="Knabe N."/>
            <person name="Kuees U."/>
            <person name="Lilly W.W."/>
            <person name="Lindquist E."/>
            <person name="Lucas S."/>
            <person name="Magnuson J.K."/>
            <person name="Piumi F."/>
            <person name="Raudaskoski M."/>
            <person name="Salamov A."/>
            <person name="Schmutz J."/>
            <person name="Schwarze F.W.M.R."/>
            <person name="vanKuyk P.A."/>
            <person name="Horton J.S."/>
            <person name="Grigoriev I.V."/>
            <person name="Woesten H.A.B."/>
        </authorList>
    </citation>
    <scope>NUCLEOTIDE SEQUENCE [LARGE SCALE GENOMIC DNA]</scope>
    <source>
        <strain evidence="2">H4-8 / FGSC 9210</strain>
    </source>
</reference>
<gene>
    <name evidence="1" type="ORF">SCHCODRAFT_103246</name>
</gene>
<dbReference type="HOGENOM" id="CLU_1415934_0_0_1"/>
<dbReference type="RefSeq" id="XP_003036896.1">
    <property type="nucleotide sequence ID" value="XM_003036850.1"/>
</dbReference>
<dbReference type="Gene3D" id="1.20.1280.50">
    <property type="match status" value="1"/>
</dbReference>
<evidence type="ECO:0008006" key="3">
    <source>
        <dbReference type="Google" id="ProtNLM"/>
    </source>
</evidence>
<dbReference type="AlphaFoldDB" id="D8PL12"/>
<dbReference type="Proteomes" id="UP000007431">
    <property type="component" value="Unassembled WGS sequence"/>
</dbReference>
<dbReference type="VEuPathDB" id="FungiDB:SCHCODRAFT_02500552"/>
<dbReference type="GeneID" id="9588605"/>
<sequence>MLQEWEYLRAPLRHKMDELALEDSLALHLRPLGVVCVVDIHHHHRNHPSSAPTLVCTKFFRFDPYVEDTMASGAPSDASGASEQNAPSVFAACFDEVPNELLRIIFRHACDDIPLLLPPIPPNPLSAPPTYPALVVSWVCHRWRELAISTPELWAPTIYNIKEQQLGPAPINPARGDKRRPHKLCPPVMPAC</sequence>
<evidence type="ECO:0000313" key="1">
    <source>
        <dbReference type="EMBL" id="EFJ01994.1"/>
    </source>
</evidence>
<dbReference type="InParanoid" id="D8PL12"/>
<proteinExistence type="predicted"/>
<dbReference type="OrthoDB" id="2269034at2759"/>
<dbReference type="KEGG" id="scm:SCHCO_02500552"/>